<feature type="transmembrane region" description="Helical" evidence="8">
    <location>
        <begin position="95"/>
        <end position="114"/>
    </location>
</feature>
<dbReference type="InterPro" id="IPR011701">
    <property type="entry name" value="MFS"/>
</dbReference>
<feature type="transmembrane region" description="Helical" evidence="8">
    <location>
        <begin position="368"/>
        <end position="386"/>
    </location>
</feature>
<sequence>MAQPVDDTATAAAESGGAEVQGATIPPAQPTLGLSHEKGADSEPITLGENTKYGWLFWLVFAALGLSTLLAGLEASVVSTALPTILGDLGAGDDYVWVINIYFLTTSAASQPLYGQLSDLWGRRWVMIMAVTIFTGANAICGAATTTSMLIVGRGVQGIGCGGINTLVDIIICDLVPLRDRGSKVGLLFAVMTVSGTLGPLIGGALAQAGAWRWIVYMNLPLGGLALTMLVLFLRVSRRPSLSARAQLRQIDFVGNLSSPQILATFVVGLALLLMFPITQRLPHLCPNPVVPPRILKNRTSALALFISFNHCLLIFWVTYFFPVCFQSVLLSTPTRSGIQLLPLVCLFSFSAAILGAAMSRWGRYRPLLWVGLALLTVGLGCCSLLGRAQSEATWIGLEVVVALGLGIVMPALLPAVQVGLSDADTAVSTRTWAFLRSYGSIRGVSIPAAVLNNLFAQKLGQVDDLALRGILAGQGAYTHASRSFLLSLSHESREQVMPIYEASLRRVWQVAVVFGGVPFLAVFAMQSIDMRTELKTEFG</sequence>
<keyword evidence="5 8" id="KW-0472">Membrane</keyword>
<organism evidence="10 11">
    <name type="scientific">Cytospora paraplurivora</name>
    <dbReference type="NCBI Taxonomy" id="2898453"/>
    <lineage>
        <taxon>Eukaryota</taxon>
        <taxon>Fungi</taxon>
        <taxon>Dikarya</taxon>
        <taxon>Ascomycota</taxon>
        <taxon>Pezizomycotina</taxon>
        <taxon>Sordariomycetes</taxon>
        <taxon>Sordariomycetidae</taxon>
        <taxon>Diaporthales</taxon>
        <taxon>Cytosporaceae</taxon>
        <taxon>Cytospora</taxon>
    </lineage>
</organism>
<evidence type="ECO:0000256" key="4">
    <source>
        <dbReference type="ARBA" id="ARBA00022989"/>
    </source>
</evidence>
<dbReference type="EMBL" id="JAJSPL020000026">
    <property type="protein sequence ID" value="KAK7738411.1"/>
    <property type="molecule type" value="Genomic_DNA"/>
</dbReference>
<feature type="transmembrane region" description="Helical" evidence="8">
    <location>
        <begin position="257"/>
        <end position="278"/>
    </location>
</feature>
<feature type="transmembrane region" description="Helical" evidence="8">
    <location>
        <begin position="126"/>
        <end position="151"/>
    </location>
</feature>
<keyword evidence="6" id="KW-0325">Glycoprotein</keyword>
<gene>
    <name evidence="10" type="ORF">SLS53_006226</name>
</gene>
<feature type="transmembrane region" description="Helical" evidence="8">
    <location>
        <begin position="185"/>
        <end position="208"/>
    </location>
</feature>
<protein>
    <recommendedName>
        <fullName evidence="9">Major facilitator superfamily (MFS) profile domain-containing protein</fullName>
    </recommendedName>
</protein>
<evidence type="ECO:0000256" key="6">
    <source>
        <dbReference type="ARBA" id="ARBA00023180"/>
    </source>
</evidence>
<dbReference type="GO" id="GO:0005886">
    <property type="term" value="C:plasma membrane"/>
    <property type="evidence" value="ECO:0007669"/>
    <property type="project" value="TreeGrafter"/>
</dbReference>
<evidence type="ECO:0000256" key="2">
    <source>
        <dbReference type="ARBA" id="ARBA00022448"/>
    </source>
</evidence>
<dbReference type="Gene3D" id="1.20.1720.10">
    <property type="entry name" value="Multidrug resistance protein D"/>
    <property type="match status" value="1"/>
</dbReference>
<evidence type="ECO:0000313" key="11">
    <source>
        <dbReference type="Proteomes" id="UP001320245"/>
    </source>
</evidence>
<comment type="subcellular location">
    <subcellularLocation>
        <location evidence="1">Membrane</location>
        <topology evidence="1">Multi-pass membrane protein</topology>
    </subcellularLocation>
</comment>
<feature type="transmembrane region" description="Helical" evidence="8">
    <location>
        <begin position="341"/>
        <end position="362"/>
    </location>
</feature>
<dbReference type="Pfam" id="PF07690">
    <property type="entry name" value="MFS_1"/>
    <property type="match status" value="1"/>
</dbReference>
<feature type="domain" description="Major facilitator superfamily (MFS) profile" evidence="9">
    <location>
        <begin position="60"/>
        <end position="494"/>
    </location>
</feature>
<keyword evidence="4 8" id="KW-1133">Transmembrane helix</keyword>
<dbReference type="CDD" id="cd17502">
    <property type="entry name" value="MFS_Azr1_MDR_like"/>
    <property type="match status" value="1"/>
</dbReference>
<feature type="transmembrane region" description="Helical" evidence="8">
    <location>
        <begin position="302"/>
        <end position="329"/>
    </location>
</feature>
<dbReference type="Gene3D" id="1.20.1250.20">
    <property type="entry name" value="MFS general substrate transporter like domains"/>
    <property type="match status" value="1"/>
</dbReference>
<dbReference type="Proteomes" id="UP001320245">
    <property type="component" value="Unassembled WGS sequence"/>
</dbReference>
<evidence type="ECO:0000259" key="9">
    <source>
        <dbReference type="PROSITE" id="PS50850"/>
    </source>
</evidence>
<feature type="transmembrane region" description="Helical" evidence="8">
    <location>
        <begin position="508"/>
        <end position="526"/>
    </location>
</feature>
<evidence type="ECO:0000256" key="1">
    <source>
        <dbReference type="ARBA" id="ARBA00004141"/>
    </source>
</evidence>
<feature type="transmembrane region" description="Helical" evidence="8">
    <location>
        <begin position="55"/>
        <end position="75"/>
    </location>
</feature>
<dbReference type="PANTHER" id="PTHR23501:SF187">
    <property type="entry name" value="MAJOR FACILITATOR SUPERFAMILY (MFS) PROFILE DOMAIN-CONTAINING PROTEIN"/>
    <property type="match status" value="1"/>
</dbReference>
<dbReference type="PROSITE" id="PS50850">
    <property type="entry name" value="MFS"/>
    <property type="match status" value="1"/>
</dbReference>
<keyword evidence="3 8" id="KW-0812">Transmembrane</keyword>
<proteinExistence type="predicted"/>
<evidence type="ECO:0000313" key="10">
    <source>
        <dbReference type="EMBL" id="KAK7738411.1"/>
    </source>
</evidence>
<dbReference type="SUPFAM" id="SSF103473">
    <property type="entry name" value="MFS general substrate transporter"/>
    <property type="match status" value="1"/>
</dbReference>
<keyword evidence="11" id="KW-1185">Reference proteome</keyword>
<name>A0AAN9U5K2_9PEZI</name>
<reference evidence="10 11" key="1">
    <citation type="journal article" date="2023" name="PLoS ONE">
        <title>Cytospora paraplurivora sp. nov. isolated from orchards with fruit tree decline syndrome in Ontario, Canada.</title>
        <authorList>
            <person name="Ilyukhin E."/>
            <person name="Nguyen H.D.T."/>
            <person name="Castle A.J."/>
            <person name="Ellouze W."/>
        </authorList>
    </citation>
    <scope>NUCLEOTIDE SEQUENCE [LARGE SCALE GENOMIC DNA]</scope>
    <source>
        <strain evidence="10 11">FDS-564</strain>
    </source>
</reference>
<dbReference type="PANTHER" id="PTHR23501">
    <property type="entry name" value="MAJOR FACILITATOR SUPERFAMILY"/>
    <property type="match status" value="1"/>
</dbReference>
<dbReference type="GO" id="GO:0022857">
    <property type="term" value="F:transmembrane transporter activity"/>
    <property type="evidence" value="ECO:0007669"/>
    <property type="project" value="InterPro"/>
</dbReference>
<evidence type="ECO:0000256" key="5">
    <source>
        <dbReference type="ARBA" id="ARBA00023136"/>
    </source>
</evidence>
<accession>A0AAN9U5K2</accession>
<keyword evidence="2" id="KW-0813">Transport</keyword>
<dbReference type="InterPro" id="IPR036259">
    <property type="entry name" value="MFS_trans_sf"/>
</dbReference>
<feature type="transmembrane region" description="Helical" evidence="8">
    <location>
        <begin position="157"/>
        <end position="178"/>
    </location>
</feature>
<dbReference type="AlphaFoldDB" id="A0AAN9U5K2"/>
<feature type="transmembrane region" description="Helical" evidence="8">
    <location>
        <begin position="393"/>
        <end position="414"/>
    </location>
</feature>
<feature type="region of interest" description="Disordered" evidence="7">
    <location>
        <begin position="1"/>
        <end position="40"/>
    </location>
</feature>
<feature type="transmembrane region" description="Helical" evidence="8">
    <location>
        <begin position="214"/>
        <end position="236"/>
    </location>
</feature>
<evidence type="ECO:0000256" key="7">
    <source>
        <dbReference type="SAM" id="MobiDB-lite"/>
    </source>
</evidence>
<comment type="caution">
    <text evidence="10">The sequence shown here is derived from an EMBL/GenBank/DDBJ whole genome shotgun (WGS) entry which is preliminary data.</text>
</comment>
<dbReference type="InterPro" id="IPR020846">
    <property type="entry name" value="MFS_dom"/>
</dbReference>
<feature type="compositionally biased region" description="Low complexity" evidence="7">
    <location>
        <begin position="1"/>
        <end position="18"/>
    </location>
</feature>
<evidence type="ECO:0000256" key="3">
    <source>
        <dbReference type="ARBA" id="ARBA00022692"/>
    </source>
</evidence>
<evidence type="ECO:0000256" key="8">
    <source>
        <dbReference type="SAM" id="Phobius"/>
    </source>
</evidence>